<dbReference type="PANTHER" id="PTHR33567:SF3">
    <property type="entry name" value="CHROMATE ION TRANSPORTER (EUROFUNG)"/>
    <property type="match status" value="1"/>
</dbReference>
<gene>
    <name evidence="8" type="primary">chrA</name>
    <name evidence="8" type="ORF">DHf2319_01145</name>
</gene>
<feature type="transmembrane region" description="Helical" evidence="7">
    <location>
        <begin position="374"/>
        <end position="392"/>
    </location>
</feature>
<feature type="transmembrane region" description="Helical" evidence="7">
    <location>
        <begin position="6"/>
        <end position="28"/>
    </location>
</feature>
<dbReference type="NCBIfam" id="TIGR00937">
    <property type="entry name" value="2A51"/>
    <property type="match status" value="1"/>
</dbReference>
<evidence type="ECO:0000313" key="8">
    <source>
        <dbReference type="EMBL" id="UOD50577.1"/>
    </source>
</evidence>
<feature type="transmembrane region" description="Helical" evidence="7">
    <location>
        <begin position="224"/>
        <end position="243"/>
    </location>
</feature>
<keyword evidence="9" id="KW-1185">Reference proteome</keyword>
<dbReference type="PIRSF" id="PIRSF004810">
    <property type="entry name" value="ChrA"/>
    <property type="match status" value="1"/>
</dbReference>
<feature type="transmembrane region" description="Helical" evidence="7">
    <location>
        <begin position="350"/>
        <end position="368"/>
    </location>
</feature>
<dbReference type="RefSeq" id="WP_243478980.1">
    <property type="nucleotide sequence ID" value="NZ_CP063982.1"/>
</dbReference>
<keyword evidence="4 7" id="KW-0812">Transmembrane</keyword>
<proteinExistence type="inferred from homology"/>
<keyword evidence="3" id="KW-1003">Cell membrane</keyword>
<feature type="transmembrane region" description="Helical" evidence="7">
    <location>
        <begin position="321"/>
        <end position="343"/>
    </location>
</feature>
<dbReference type="InterPro" id="IPR014047">
    <property type="entry name" value="Chr_Tranpt_l_chain"/>
</dbReference>
<evidence type="ECO:0000256" key="1">
    <source>
        <dbReference type="ARBA" id="ARBA00004651"/>
    </source>
</evidence>
<feature type="transmembrane region" description="Helical" evidence="7">
    <location>
        <begin position="141"/>
        <end position="172"/>
    </location>
</feature>
<organism evidence="8 9">
    <name type="scientific">Orrella daihaiensis</name>
    <dbReference type="NCBI Taxonomy" id="2782176"/>
    <lineage>
        <taxon>Bacteria</taxon>
        <taxon>Pseudomonadati</taxon>
        <taxon>Pseudomonadota</taxon>
        <taxon>Betaproteobacteria</taxon>
        <taxon>Burkholderiales</taxon>
        <taxon>Alcaligenaceae</taxon>
        <taxon>Orrella</taxon>
    </lineage>
</organism>
<dbReference type="EMBL" id="CP063982">
    <property type="protein sequence ID" value="UOD50577.1"/>
    <property type="molecule type" value="Genomic_DNA"/>
</dbReference>
<evidence type="ECO:0000256" key="4">
    <source>
        <dbReference type="ARBA" id="ARBA00022692"/>
    </source>
</evidence>
<sequence>MPYLDILRAFLRLGLTSFGGPVAHIGYFRDEFVTRRQWVSDAQFTSWLAICQALPGPASSQLGFLIGLHRGGWVGAVLAWAGFTLPSAIALVLVAIYGLQLSGQWVDPVIDGLKLVAVVVVAQAVLGMFKSLCRHTLTRVLSVVGFAVALGLGGWSGQIGAILIGAMIGFLMIKHQVPGTGQAIRLNHVPSVRLGTALLIVMASVLLILPGLAATESGLQMFDAFYRAGALVFGGGHVVLPLLESATVSPGLVSSDAFLTGYSLAQAVPGPLFTFAAWLGALDTTMPGWGGALLALVAIFLPGLLLVTGVLPWWHTIVSKPWAFGLLAGVNATVVGVLAAAWVDPIVTTSVTSISSGLVATVGAALLLWRKYHVLVVVVSLPLLMVLFDWIGL</sequence>
<feature type="transmembrane region" description="Helical" evidence="7">
    <location>
        <begin position="192"/>
        <end position="212"/>
    </location>
</feature>
<evidence type="ECO:0000256" key="2">
    <source>
        <dbReference type="ARBA" id="ARBA00005262"/>
    </source>
</evidence>
<name>A0ABY4AJW3_9BURK</name>
<evidence type="ECO:0000256" key="6">
    <source>
        <dbReference type="ARBA" id="ARBA00023136"/>
    </source>
</evidence>
<feature type="transmembrane region" description="Helical" evidence="7">
    <location>
        <begin position="73"/>
        <end position="97"/>
    </location>
</feature>
<evidence type="ECO:0000256" key="3">
    <source>
        <dbReference type="ARBA" id="ARBA00022475"/>
    </source>
</evidence>
<keyword evidence="6 7" id="KW-0472">Membrane</keyword>
<feature type="transmembrane region" description="Helical" evidence="7">
    <location>
        <begin position="263"/>
        <end position="281"/>
    </location>
</feature>
<keyword evidence="5 7" id="KW-1133">Transmembrane helix</keyword>
<feature type="transmembrane region" description="Helical" evidence="7">
    <location>
        <begin position="109"/>
        <end position="129"/>
    </location>
</feature>
<dbReference type="Proteomes" id="UP000831607">
    <property type="component" value="Chromosome"/>
</dbReference>
<comment type="subcellular location">
    <subcellularLocation>
        <location evidence="1">Cell membrane</location>
        <topology evidence="1">Multi-pass membrane protein</topology>
    </subcellularLocation>
</comment>
<evidence type="ECO:0000256" key="7">
    <source>
        <dbReference type="SAM" id="Phobius"/>
    </source>
</evidence>
<evidence type="ECO:0000256" key="5">
    <source>
        <dbReference type="ARBA" id="ARBA00022989"/>
    </source>
</evidence>
<evidence type="ECO:0000313" key="9">
    <source>
        <dbReference type="Proteomes" id="UP000831607"/>
    </source>
</evidence>
<dbReference type="PANTHER" id="PTHR33567">
    <property type="entry name" value="CHROMATE ION TRANSPORTER (EUROFUNG)"/>
    <property type="match status" value="1"/>
</dbReference>
<accession>A0ABY4AJW3</accession>
<feature type="transmembrane region" description="Helical" evidence="7">
    <location>
        <begin position="293"/>
        <end position="315"/>
    </location>
</feature>
<comment type="similarity">
    <text evidence="2">Belongs to the chromate ion transporter (CHR) (TC 2.A.51) family.</text>
</comment>
<dbReference type="InterPro" id="IPR003370">
    <property type="entry name" value="Chromate_transpt"/>
</dbReference>
<protein>
    <submittedName>
        <fullName evidence="8">Chromate efflux transporter</fullName>
    </submittedName>
</protein>
<dbReference type="Pfam" id="PF02417">
    <property type="entry name" value="Chromate_transp"/>
    <property type="match status" value="2"/>
</dbReference>
<reference evidence="8 9" key="1">
    <citation type="submission" date="2020-11" db="EMBL/GenBank/DDBJ databases">
        <title>Algicoccus daihaiensis sp.nov., isolated from Daihai Lake in Inner Mongolia.</title>
        <authorList>
            <person name="Kai J."/>
        </authorList>
    </citation>
    <scope>NUCLEOTIDE SEQUENCE [LARGE SCALE GENOMIC DNA]</scope>
    <source>
        <strain evidence="9">f23</strain>
    </source>
</reference>